<dbReference type="OrthoDB" id="1901244at2759"/>
<accession>A0A6A6UN43</accession>
<sequence length="202" mass="23302">MCKGPNPEFKPFHSICEFLTAVHIYANEAVQGKTRTVEATHYCSHVRKDLRQCLIYDSHEKDARLIGVEYMVPKPVYLSFTEEEQKLWHSHEYEVSSGMLILPKPEGKSDEEWEAAELEAMKEITGLYGKTWHFWEVDAGHEYPLGRPHLMGSATQDGQVDLETVMKRRNDTFGVHHRQKADARRMIALPGPHPNADSWWKA</sequence>
<dbReference type="PANTHER" id="PTHR31360">
    <property type="match status" value="1"/>
</dbReference>
<evidence type="ECO:0000313" key="3">
    <source>
        <dbReference type="Proteomes" id="UP000799302"/>
    </source>
</evidence>
<protein>
    <submittedName>
        <fullName evidence="2">DUF1264-domain-containing protein</fullName>
    </submittedName>
</protein>
<evidence type="ECO:0000313" key="2">
    <source>
        <dbReference type="EMBL" id="KAF2672883.1"/>
    </source>
</evidence>
<evidence type="ECO:0000256" key="1">
    <source>
        <dbReference type="ARBA" id="ARBA00009740"/>
    </source>
</evidence>
<dbReference type="EMBL" id="MU004231">
    <property type="protein sequence ID" value="KAF2672883.1"/>
    <property type="molecule type" value="Genomic_DNA"/>
</dbReference>
<comment type="similarity">
    <text evidence="1">Belongs to the OBAP family.</text>
</comment>
<dbReference type="Pfam" id="PF06884">
    <property type="entry name" value="DUF1264"/>
    <property type="match status" value="1"/>
</dbReference>
<dbReference type="PANTHER" id="PTHR31360:SF0">
    <property type="entry name" value="OIL BODY-ASSOCIATED PROTEIN 1B"/>
    <property type="match status" value="1"/>
</dbReference>
<organism evidence="2 3">
    <name type="scientific">Microthyrium microscopicum</name>
    <dbReference type="NCBI Taxonomy" id="703497"/>
    <lineage>
        <taxon>Eukaryota</taxon>
        <taxon>Fungi</taxon>
        <taxon>Dikarya</taxon>
        <taxon>Ascomycota</taxon>
        <taxon>Pezizomycotina</taxon>
        <taxon>Dothideomycetes</taxon>
        <taxon>Dothideomycetes incertae sedis</taxon>
        <taxon>Microthyriales</taxon>
        <taxon>Microthyriaceae</taxon>
        <taxon>Microthyrium</taxon>
    </lineage>
</organism>
<dbReference type="Proteomes" id="UP000799302">
    <property type="component" value="Unassembled WGS sequence"/>
</dbReference>
<gene>
    <name evidence="2" type="ORF">BT63DRAFT_450908</name>
</gene>
<proteinExistence type="inferred from homology"/>
<reference evidence="2" key="1">
    <citation type="journal article" date="2020" name="Stud. Mycol.">
        <title>101 Dothideomycetes genomes: a test case for predicting lifestyles and emergence of pathogens.</title>
        <authorList>
            <person name="Haridas S."/>
            <person name="Albert R."/>
            <person name="Binder M."/>
            <person name="Bloem J."/>
            <person name="Labutti K."/>
            <person name="Salamov A."/>
            <person name="Andreopoulos B."/>
            <person name="Baker S."/>
            <person name="Barry K."/>
            <person name="Bills G."/>
            <person name="Bluhm B."/>
            <person name="Cannon C."/>
            <person name="Castanera R."/>
            <person name="Culley D."/>
            <person name="Daum C."/>
            <person name="Ezra D."/>
            <person name="Gonzalez J."/>
            <person name="Henrissat B."/>
            <person name="Kuo A."/>
            <person name="Liang C."/>
            <person name="Lipzen A."/>
            <person name="Lutzoni F."/>
            <person name="Magnuson J."/>
            <person name="Mondo S."/>
            <person name="Nolan M."/>
            <person name="Ohm R."/>
            <person name="Pangilinan J."/>
            <person name="Park H.-J."/>
            <person name="Ramirez L."/>
            <person name="Alfaro M."/>
            <person name="Sun H."/>
            <person name="Tritt A."/>
            <person name="Yoshinaga Y."/>
            <person name="Zwiers L.-H."/>
            <person name="Turgeon B."/>
            <person name="Goodwin S."/>
            <person name="Spatafora J."/>
            <person name="Crous P."/>
            <person name="Grigoriev I."/>
        </authorList>
    </citation>
    <scope>NUCLEOTIDE SEQUENCE</scope>
    <source>
        <strain evidence="2">CBS 115976</strain>
    </source>
</reference>
<keyword evidence="3" id="KW-1185">Reference proteome</keyword>
<dbReference type="InterPro" id="IPR010686">
    <property type="entry name" value="OBAP-like"/>
</dbReference>
<name>A0A6A6UN43_9PEZI</name>
<dbReference type="AlphaFoldDB" id="A0A6A6UN43"/>